<keyword evidence="1" id="KW-1133">Transmembrane helix</keyword>
<dbReference type="InterPro" id="IPR028087">
    <property type="entry name" value="Tad_N"/>
</dbReference>
<keyword evidence="1" id="KW-0472">Membrane</keyword>
<sequence length="592" mass="61052">MPTDPITQFSENEDGTVAVIVSLLLTVLLGFVALGVDVAFLYRERAQLQAVSDLTAVSAIAQPEDAIRRVDLVLARNATPPDAVETLQPGRFLRNPAIAPQNRFTALPEGSPGINALRVVLINDAPLHFSRVFTDDTHIALNRTALATRTGAGSFSLDSHIANLDVASLNQALMQSYGASASLSLGDMQALANANIDLGELLSTLDSQTGSPSRNPAEVLNAITSAGELLSALQSSLPSELANRLGAITNAAGASAFAVSDLVDGIDTDLGLTATDFLSEIDISALDVIKALVGASSSGQDIGLSTDISLEGIISASTTLVMGEPAADSGWIALGEEGVQLHRAAVRLQSELEIEPNLLGNLGIGLQLANIQLPVYTELAGSTASLDRLGCRITSPNDIAASFSTASTALHPANGTSVAALYLGTLGSDVTSTDPIDPSQLDFADLLEVAVVIDLPLLPAITIPGITIQARSHVTVGASQVQTITFTHSEVESGVTSKQFGSGQILSTAVSNLLSPENTELRLKPGLENLLSGLAGPAITGLLQVLPARLLSGLTAPVDGVLDATLTGVGLELGVGELTLTGHHCEPIRLAR</sequence>
<evidence type="ECO:0000313" key="3">
    <source>
        <dbReference type="EMBL" id="TDT74306.1"/>
    </source>
</evidence>
<reference evidence="3 4" key="1">
    <citation type="submission" date="2019-03" db="EMBL/GenBank/DDBJ databases">
        <title>Genomic Encyclopedia of Archaeal and Bacterial Type Strains, Phase II (KMG-II): from individual species to whole genera.</title>
        <authorList>
            <person name="Goeker M."/>
        </authorList>
    </citation>
    <scope>NUCLEOTIDE SEQUENCE [LARGE SCALE GENOMIC DNA]</scope>
    <source>
        <strain evidence="3 4">DSM 29467</strain>
    </source>
</reference>
<dbReference type="Pfam" id="PF13400">
    <property type="entry name" value="Tad"/>
    <property type="match status" value="1"/>
</dbReference>
<proteinExistence type="predicted"/>
<keyword evidence="4" id="KW-1185">Reference proteome</keyword>
<accession>A0A4R7LIB2</accession>
<dbReference type="AlphaFoldDB" id="A0A4R7LIB2"/>
<feature type="transmembrane region" description="Helical" evidence="1">
    <location>
        <begin position="20"/>
        <end position="42"/>
    </location>
</feature>
<gene>
    <name evidence="3" type="ORF">BDE40_3105</name>
</gene>
<evidence type="ECO:0000256" key="1">
    <source>
        <dbReference type="SAM" id="Phobius"/>
    </source>
</evidence>
<feature type="domain" description="Putative Flp pilus-assembly TadG-like N-terminal" evidence="2">
    <location>
        <begin position="15"/>
        <end position="59"/>
    </location>
</feature>
<protein>
    <submittedName>
        <fullName evidence="3">Putative membrane protein</fullName>
    </submittedName>
</protein>
<dbReference type="Proteomes" id="UP000294563">
    <property type="component" value="Unassembled WGS sequence"/>
</dbReference>
<evidence type="ECO:0000313" key="4">
    <source>
        <dbReference type="Proteomes" id="UP000294563"/>
    </source>
</evidence>
<comment type="caution">
    <text evidence="3">The sequence shown here is derived from an EMBL/GenBank/DDBJ whole genome shotgun (WGS) entry which is preliminary data.</text>
</comment>
<dbReference type="RefSeq" id="WP_162848106.1">
    <property type="nucleotide sequence ID" value="NZ_SOBH01000003.1"/>
</dbReference>
<dbReference type="EMBL" id="SOBH01000003">
    <property type="protein sequence ID" value="TDT74306.1"/>
    <property type="molecule type" value="Genomic_DNA"/>
</dbReference>
<keyword evidence="1" id="KW-0812">Transmembrane</keyword>
<evidence type="ECO:0000259" key="2">
    <source>
        <dbReference type="Pfam" id="PF13400"/>
    </source>
</evidence>
<name>A0A4R7LIB2_9RHOB</name>
<organism evidence="3 4">
    <name type="scientific">Litoreibacter halocynthiae</name>
    <dbReference type="NCBI Taxonomy" id="1242689"/>
    <lineage>
        <taxon>Bacteria</taxon>
        <taxon>Pseudomonadati</taxon>
        <taxon>Pseudomonadota</taxon>
        <taxon>Alphaproteobacteria</taxon>
        <taxon>Rhodobacterales</taxon>
        <taxon>Roseobacteraceae</taxon>
        <taxon>Litoreibacter</taxon>
    </lineage>
</organism>